<keyword evidence="1" id="KW-0175">Coiled coil</keyword>
<feature type="domain" description="Transposase (putative) gypsy type" evidence="3">
    <location>
        <begin position="132"/>
        <end position="195"/>
    </location>
</feature>
<evidence type="ECO:0000259" key="3">
    <source>
        <dbReference type="Pfam" id="PF04195"/>
    </source>
</evidence>
<comment type="caution">
    <text evidence="4">The sequence shown here is derived from an EMBL/GenBank/DDBJ whole genome shotgun (WGS) entry which is preliminary data.</text>
</comment>
<organism evidence="4 5">
    <name type="scientific">Stylosanthes scabra</name>
    <dbReference type="NCBI Taxonomy" id="79078"/>
    <lineage>
        <taxon>Eukaryota</taxon>
        <taxon>Viridiplantae</taxon>
        <taxon>Streptophyta</taxon>
        <taxon>Embryophyta</taxon>
        <taxon>Tracheophyta</taxon>
        <taxon>Spermatophyta</taxon>
        <taxon>Magnoliopsida</taxon>
        <taxon>eudicotyledons</taxon>
        <taxon>Gunneridae</taxon>
        <taxon>Pentapetalae</taxon>
        <taxon>rosids</taxon>
        <taxon>fabids</taxon>
        <taxon>Fabales</taxon>
        <taxon>Fabaceae</taxon>
        <taxon>Papilionoideae</taxon>
        <taxon>50 kb inversion clade</taxon>
        <taxon>dalbergioids sensu lato</taxon>
        <taxon>Dalbergieae</taxon>
        <taxon>Pterocarpus clade</taxon>
        <taxon>Stylosanthes</taxon>
    </lineage>
</organism>
<reference evidence="4 5" key="1">
    <citation type="journal article" date="2023" name="Plants (Basel)">
        <title>Bridging the Gap: Combining Genomics and Transcriptomics Approaches to Understand Stylosanthes scabra, an Orphan Legume from the Brazilian Caatinga.</title>
        <authorList>
            <person name="Ferreira-Neto J.R.C."/>
            <person name="da Silva M.D."/>
            <person name="Binneck E."/>
            <person name="de Melo N.F."/>
            <person name="da Silva R.H."/>
            <person name="de Melo A.L.T.M."/>
            <person name="Pandolfi V."/>
            <person name="Bustamante F.O."/>
            <person name="Brasileiro-Vidal A.C."/>
            <person name="Benko-Iseppon A.M."/>
        </authorList>
    </citation>
    <scope>NUCLEOTIDE SEQUENCE [LARGE SCALE GENOMIC DNA]</scope>
    <source>
        <tissue evidence="4">Leaves</tissue>
    </source>
</reference>
<accession>A0ABU6Y5D5</accession>
<evidence type="ECO:0000313" key="4">
    <source>
        <dbReference type="EMBL" id="MED6205071.1"/>
    </source>
</evidence>
<evidence type="ECO:0000256" key="1">
    <source>
        <dbReference type="SAM" id="Coils"/>
    </source>
</evidence>
<dbReference type="EMBL" id="JASCZI010241695">
    <property type="protein sequence ID" value="MED6205071.1"/>
    <property type="molecule type" value="Genomic_DNA"/>
</dbReference>
<feature type="region of interest" description="Disordered" evidence="2">
    <location>
        <begin position="342"/>
        <end position="430"/>
    </location>
</feature>
<proteinExistence type="predicted"/>
<evidence type="ECO:0000256" key="2">
    <source>
        <dbReference type="SAM" id="MobiDB-lite"/>
    </source>
</evidence>
<feature type="compositionally biased region" description="Polar residues" evidence="2">
    <location>
        <begin position="367"/>
        <end position="379"/>
    </location>
</feature>
<feature type="compositionally biased region" description="Low complexity" evidence="2">
    <location>
        <begin position="342"/>
        <end position="359"/>
    </location>
</feature>
<feature type="compositionally biased region" description="Basic and acidic residues" evidence="2">
    <location>
        <begin position="420"/>
        <end position="430"/>
    </location>
</feature>
<gene>
    <name evidence="4" type="ORF">PIB30_014759</name>
</gene>
<evidence type="ECO:0000313" key="5">
    <source>
        <dbReference type="Proteomes" id="UP001341840"/>
    </source>
</evidence>
<protein>
    <recommendedName>
        <fullName evidence="3">Transposase (putative) gypsy type domain-containing protein</fullName>
    </recommendedName>
</protein>
<dbReference type="Proteomes" id="UP001341840">
    <property type="component" value="Unassembled WGS sequence"/>
</dbReference>
<feature type="coiled-coil region" evidence="1">
    <location>
        <begin position="488"/>
        <end position="515"/>
    </location>
</feature>
<dbReference type="InterPro" id="IPR007321">
    <property type="entry name" value="Transposase_28"/>
</dbReference>
<dbReference type="Pfam" id="PF04195">
    <property type="entry name" value="Transposase_28"/>
    <property type="match status" value="1"/>
</dbReference>
<sequence>MSGRSQRASPPFYFFLSVKRFTTSAVFDFSLSSHQEKMAENLEGNQEAGAAVAVQMPHELSPLYRWLSPDVLGAPPTLNQAYLDELKATGIIFGGGDLERQYKVEAAHWGERVCFMNLRHPTVPHWLWVNEVMFAEFRVRVPFSDFQQRLLNRSCITSSQLHPNAWASIQCFELVTEWLGLPQEPEVFMTLFTLYSSNTSGKTKKDYMVRPTKGRKIFGLFEDSFHDFKGCFFKIVPVGTHRPFWLSLEGDGQFPSYWIDKAGFDVAPVTYKGLRADQKDTVDILTALFNKNNLAPKAILGRPEEARKDVVRMAGKDVTLARLPWLIRPPAAGGVVGASTSTVVPAPSAPSSSARATTPPVGPTPGAQNTPEEGSSNGRRMNDETALDISSPDQDLEQSRLPPSPKKRSLPEDSIAAKRPRTEGQSREFSALDRSFDASGFVDTRLLVLKAQEVLRDYDPVESICWTQWAMLKSATLMKSMEPFLTKTAEAERRNAKLVGDLKALNLQKVVLEEQLVDSAKANEKAEGDLKLFEKSLEGPIKELESEVAKLKDSVAAEKACVDRSEENIPDLEKQ</sequence>
<name>A0ABU6Y5D5_9FABA</name>
<keyword evidence="5" id="KW-1185">Reference proteome</keyword>